<keyword evidence="3 9" id="KW-0812">Transmembrane</keyword>
<dbReference type="FunFam" id="3.30.200.20:FF:000468">
    <property type="entry name" value="LysM receptor kinase 2"/>
    <property type="match status" value="1"/>
</dbReference>
<evidence type="ECO:0000313" key="12">
    <source>
        <dbReference type="Proteomes" id="UP000265520"/>
    </source>
</evidence>
<keyword evidence="11" id="KW-0418">Kinase</keyword>
<keyword evidence="2" id="KW-1003">Cell membrane</keyword>
<keyword evidence="5 9" id="KW-1133">Transmembrane helix</keyword>
<evidence type="ECO:0000256" key="9">
    <source>
        <dbReference type="SAM" id="Phobius"/>
    </source>
</evidence>
<keyword evidence="8" id="KW-0067">ATP-binding</keyword>
<evidence type="ECO:0000259" key="10">
    <source>
        <dbReference type="PROSITE" id="PS50011"/>
    </source>
</evidence>
<dbReference type="Gene3D" id="3.30.200.20">
    <property type="entry name" value="Phosphorylase Kinase, domain 1"/>
    <property type="match status" value="1"/>
</dbReference>
<evidence type="ECO:0000256" key="8">
    <source>
        <dbReference type="PROSITE-ProRule" id="PRU10141"/>
    </source>
</evidence>
<evidence type="ECO:0000256" key="5">
    <source>
        <dbReference type="ARBA" id="ARBA00022989"/>
    </source>
</evidence>
<dbReference type="AlphaFoldDB" id="A0A392MJJ9"/>
<protein>
    <submittedName>
        <fullName evidence="11">LysM receptor kinase K1B</fullName>
    </submittedName>
</protein>
<keyword evidence="12" id="KW-1185">Reference proteome</keyword>
<dbReference type="GO" id="GO:0045087">
    <property type="term" value="P:innate immune response"/>
    <property type="evidence" value="ECO:0007669"/>
    <property type="project" value="InterPro"/>
</dbReference>
<dbReference type="GO" id="GO:0005524">
    <property type="term" value="F:ATP binding"/>
    <property type="evidence" value="ECO:0007669"/>
    <property type="project" value="UniProtKB-UniRule"/>
</dbReference>
<dbReference type="PROSITE" id="PS50011">
    <property type="entry name" value="PROTEIN_KINASE_DOM"/>
    <property type="match status" value="1"/>
</dbReference>
<feature type="transmembrane region" description="Helical" evidence="9">
    <location>
        <begin position="40"/>
        <end position="64"/>
    </location>
</feature>
<reference evidence="11 12" key="1">
    <citation type="journal article" date="2018" name="Front. Plant Sci.">
        <title>Red Clover (Trifolium pratense) and Zigzag Clover (T. medium) - A Picture of Genomic Similarities and Differences.</title>
        <authorList>
            <person name="Dluhosova J."/>
            <person name="Istvanek J."/>
            <person name="Nedelnik J."/>
            <person name="Repkova J."/>
        </authorList>
    </citation>
    <scope>NUCLEOTIDE SEQUENCE [LARGE SCALE GENOMIC DNA]</scope>
    <source>
        <strain evidence="12">cv. 10/8</strain>
        <tissue evidence="11">Leaf</tissue>
    </source>
</reference>
<keyword evidence="7" id="KW-1015">Disulfide bond</keyword>
<dbReference type="InterPro" id="IPR017441">
    <property type="entry name" value="Protein_kinase_ATP_BS"/>
</dbReference>
<dbReference type="Proteomes" id="UP000265520">
    <property type="component" value="Unassembled WGS sequence"/>
</dbReference>
<comment type="subcellular location">
    <subcellularLocation>
        <location evidence="1">Cell membrane</location>
        <topology evidence="1">Single-pass membrane protein</topology>
    </subcellularLocation>
</comment>
<organism evidence="11 12">
    <name type="scientific">Trifolium medium</name>
    <dbReference type="NCBI Taxonomy" id="97028"/>
    <lineage>
        <taxon>Eukaryota</taxon>
        <taxon>Viridiplantae</taxon>
        <taxon>Streptophyta</taxon>
        <taxon>Embryophyta</taxon>
        <taxon>Tracheophyta</taxon>
        <taxon>Spermatophyta</taxon>
        <taxon>Magnoliopsida</taxon>
        <taxon>eudicotyledons</taxon>
        <taxon>Gunneridae</taxon>
        <taxon>Pentapetalae</taxon>
        <taxon>rosids</taxon>
        <taxon>fabids</taxon>
        <taxon>Fabales</taxon>
        <taxon>Fabaceae</taxon>
        <taxon>Papilionoideae</taxon>
        <taxon>50 kb inversion clade</taxon>
        <taxon>NPAAA clade</taxon>
        <taxon>Hologalegina</taxon>
        <taxon>IRL clade</taxon>
        <taxon>Trifolieae</taxon>
        <taxon>Trifolium</taxon>
    </lineage>
</organism>
<evidence type="ECO:0000313" key="11">
    <source>
        <dbReference type="EMBL" id="MCH87657.1"/>
    </source>
</evidence>
<evidence type="ECO:0000256" key="1">
    <source>
        <dbReference type="ARBA" id="ARBA00004162"/>
    </source>
</evidence>
<comment type="caution">
    <text evidence="11">The sequence shown here is derived from an EMBL/GenBank/DDBJ whole genome shotgun (WGS) entry which is preliminary data.</text>
</comment>
<gene>
    <name evidence="11" type="ORF">A2U01_0008534</name>
</gene>
<dbReference type="InterPro" id="IPR044812">
    <property type="entry name" value="CERK1/LYK3-like"/>
</dbReference>
<dbReference type="SUPFAM" id="SSF56112">
    <property type="entry name" value="Protein kinase-like (PK-like)"/>
    <property type="match status" value="1"/>
</dbReference>
<name>A0A392MJJ9_9FABA</name>
<keyword evidence="11" id="KW-0808">Transferase</keyword>
<dbReference type="InterPro" id="IPR011009">
    <property type="entry name" value="Kinase-like_dom_sf"/>
</dbReference>
<dbReference type="InterPro" id="IPR001245">
    <property type="entry name" value="Ser-Thr/Tyr_kinase_cat_dom"/>
</dbReference>
<dbReference type="PANTHER" id="PTHR46204:SF15">
    <property type="entry name" value="LYSM DOMAIN RECEPTOR-LIKE KINASE 3"/>
    <property type="match status" value="1"/>
</dbReference>
<evidence type="ECO:0000256" key="7">
    <source>
        <dbReference type="ARBA" id="ARBA00023157"/>
    </source>
</evidence>
<evidence type="ECO:0000256" key="4">
    <source>
        <dbReference type="ARBA" id="ARBA00022729"/>
    </source>
</evidence>
<accession>A0A392MJJ9</accession>
<sequence length="207" mass="23207">YNPGVDFSQGHGLVFIPGKDENGVYVPLPPRKAGHLARSLVTAGISIGGICVVLLLSICIYIRYYRKKNRQEFKFPPKDSMTPSIKDVDKDTNGDTGSKYIFMDKSPEFSYEELANATDNFSLANKIGQGGFGEVYYGELRGQKIAIKKMKMQATKEFLSELKVLTSVHHRNLVHLVGYCVKGYLFLVYEYMENGNLSQNLHNSGHI</sequence>
<keyword evidence="6 9" id="KW-0472">Membrane</keyword>
<dbReference type="PANTHER" id="PTHR46204">
    <property type="entry name" value="CHITIN ELICITOR RECEPTOR KINASE 1-RELATED"/>
    <property type="match status" value="1"/>
</dbReference>
<feature type="domain" description="Protein kinase" evidence="10">
    <location>
        <begin position="121"/>
        <end position="207"/>
    </location>
</feature>
<evidence type="ECO:0000256" key="2">
    <source>
        <dbReference type="ARBA" id="ARBA00022475"/>
    </source>
</evidence>
<keyword evidence="4" id="KW-0732">Signal</keyword>
<dbReference type="GO" id="GO:0019199">
    <property type="term" value="F:transmembrane receptor protein kinase activity"/>
    <property type="evidence" value="ECO:0007669"/>
    <property type="project" value="InterPro"/>
</dbReference>
<keyword evidence="8" id="KW-0547">Nucleotide-binding</keyword>
<keyword evidence="11" id="KW-0675">Receptor</keyword>
<dbReference type="EMBL" id="LXQA010012661">
    <property type="protein sequence ID" value="MCH87657.1"/>
    <property type="molecule type" value="Genomic_DNA"/>
</dbReference>
<feature type="binding site" evidence="8">
    <location>
        <position position="149"/>
    </location>
    <ligand>
        <name>ATP</name>
        <dbReference type="ChEBI" id="CHEBI:30616"/>
    </ligand>
</feature>
<evidence type="ECO:0000256" key="6">
    <source>
        <dbReference type="ARBA" id="ARBA00023136"/>
    </source>
</evidence>
<feature type="non-terminal residue" evidence="11">
    <location>
        <position position="1"/>
    </location>
</feature>
<dbReference type="GO" id="GO:0005886">
    <property type="term" value="C:plasma membrane"/>
    <property type="evidence" value="ECO:0007669"/>
    <property type="project" value="UniProtKB-SubCell"/>
</dbReference>
<dbReference type="InterPro" id="IPR000719">
    <property type="entry name" value="Prot_kinase_dom"/>
</dbReference>
<evidence type="ECO:0000256" key="3">
    <source>
        <dbReference type="ARBA" id="ARBA00022692"/>
    </source>
</evidence>
<dbReference type="PROSITE" id="PS00107">
    <property type="entry name" value="PROTEIN_KINASE_ATP"/>
    <property type="match status" value="1"/>
</dbReference>
<dbReference type="Pfam" id="PF07714">
    <property type="entry name" value="PK_Tyr_Ser-Thr"/>
    <property type="match status" value="1"/>
</dbReference>
<proteinExistence type="predicted"/>